<dbReference type="InterPro" id="IPR029026">
    <property type="entry name" value="tRNA_m1G_MTases_N"/>
</dbReference>
<feature type="binding site" evidence="7">
    <location>
        <position position="112"/>
    </location>
    <ligand>
        <name>S-adenosyl-L-methionine</name>
        <dbReference type="ChEBI" id="CHEBI:59789"/>
    </ligand>
</feature>
<dbReference type="PANTHER" id="PTHR43453:SF1">
    <property type="entry name" value="TRNA_RRNA METHYLTRANSFERASE SPOU TYPE DOMAIN-CONTAINING PROTEIN"/>
    <property type="match status" value="1"/>
</dbReference>
<reference evidence="9 10" key="1">
    <citation type="journal article" date="2014" name="Int. J. Syst. Evol. Microbiol.">
        <title>Carboxylicivirga gen. nov. in the family Marinilabiliaceae with two novel species, Carboxylicivirga mesophila sp. nov. and Carboxylicivirga taeanensis sp. nov., and reclassification of Cytophaga fermentans as Saccharicrinis fermentans gen. nov., comb. nov.</title>
        <authorList>
            <person name="Yang S.H."/>
            <person name="Seo H.S."/>
            <person name="Woo J.H."/>
            <person name="Oh H.M."/>
            <person name="Jang H."/>
            <person name="Lee J.H."/>
            <person name="Kim S.J."/>
            <person name="Kwon K.K."/>
        </authorList>
    </citation>
    <scope>NUCLEOTIDE SEQUENCE [LARGE SCALE GENOMIC DNA]</scope>
    <source>
        <strain evidence="9 10">JCM 18290</strain>
    </source>
</reference>
<dbReference type="InterPro" id="IPR029028">
    <property type="entry name" value="Alpha/beta_knot_MTases"/>
</dbReference>
<dbReference type="CDD" id="cd18092">
    <property type="entry name" value="SpoU-like_TrmH"/>
    <property type="match status" value="1"/>
</dbReference>
<dbReference type="Pfam" id="PF00588">
    <property type="entry name" value="SpoU_methylase"/>
    <property type="match status" value="1"/>
</dbReference>
<comment type="caution">
    <text evidence="7">Lacks conserved residue(s) required for the propagation of feature annotation.</text>
</comment>
<evidence type="ECO:0000256" key="5">
    <source>
        <dbReference type="ARBA" id="ARBA00022694"/>
    </source>
</evidence>
<evidence type="ECO:0000256" key="3">
    <source>
        <dbReference type="ARBA" id="ARBA00022679"/>
    </source>
</evidence>
<dbReference type="EC" id="2.1.1.34" evidence="7"/>
<feature type="binding site" evidence="7">
    <location>
        <position position="165"/>
    </location>
    <ligand>
        <name>S-adenosyl-L-methionine</name>
        <dbReference type="ChEBI" id="CHEBI:59789"/>
    </ligand>
</feature>
<comment type="similarity">
    <text evidence="7">Belongs to the class IV-like SAM-binding methyltransferase superfamily. RNA methyltransferase TrmH family.</text>
</comment>
<dbReference type="EMBL" id="JAGUCN010000004">
    <property type="protein sequence ID" value="MBS2210751.1"/>
    <property type="molecule type" value="Genomic_DNA"/>
</dbReference>
<proteinExistence type="inferred from homology"/>
<feature type="binding site" evidence="7">
    <location>
        <position position="156"/>
    </location>
    <ligand>
        <name>S-adenosyl-L-methionine</name>
        <dbReference type="ChEBI" id="CHEBI:59789"/>
    </ligand>
</feature>
<keyword evidence="1 7" id="KW-0820">tRNA-binding</keyword>
<keyword evidence="3 7" id="KW-0808">Transferase</keyword>
<dbReference type="InterPro" id="IPR033671">
    <property type="entry name" value="TrmH"/>
</dbReference>
<dbReference type="GO" id="GO:0008168">
    <property type="term" value="F:methyltransferase activity"/>
    <property type="evidence" value="ECO:0007669"/>
    <property type="project" value="UniProtKB-KW"/>
</dbReference>
<keyword evidence="2 7" id="KW-0489">Methyltransferase</keyword>
<keyword evidence="5 7" id="KW-0819">tRNA processing</keyword>
<keyword evidence="6 7" id="KW-0694">RNA-binding</keyword>
<dbReference type="RefSeq" id="WP_212226351.1">
    <property type="nucleotide sequence ID" value="NZ_JAGUCN010000004.1"/>
</dbReference>
<sequence length="226" mass="26158">MIDKLLNFLEDFTLEERKQQLWDIANQRTRYATVVLENIYQTQNASAVLRSCDCFGIQDVHIIENENTFNVNPQVVMGATKWLNLHRYNERPNNTLTALKKLKGDGYRVVATSPHENDVNLNDLDLSKGKVAFVFGNEREGISDIVKEEADEFMKIPMYGFSESLNISVCAAITLQHVTTELKQSNINWQLPDDELKCLYFEWLKKSIKKSDLLVDEFNQRNNTDF</sequence>
<comment type="catalytic activity">
    <reaction evidence="7">
        <text>guanosine(18) in tRNA + S-adenosyl-L-methionine = 2'-O-methylguanosine(18) in tRNA + S-adenosyl-L-homocysteine + H(+)</text>
        <dbReference type="Rhea" id="RHEA:20077"/>
        <dbReference type="Rhea" id="RHEA-COMP:10190"/>
        <dbReference type="Rhea" id="RHEA-COMP:10192"/>
        <dbReference type="ChEBI" id="CHEBI:15378"/>
        <dbReference type="ChEBI" id="CHEBI:57856"/>
        <dbReference type="ChEBI" id="CHEBI:59789"/>
        <dbReference type="ChEBI" id="CHEBI:74269"/>
        <dbReference type="ChEBI" id="CHEBI:74445"/>
        <dbReference type="EC" id="2.1.1.34"/>
    </reaction>
</comment>
<evidence type="ECO:0000259" key="8">
    <source>
        <dbReference type="Pfam" id="PF00588"/>
    </source>
</evidence>
<evidence type="ECO:0000256" key="7">
    <source>
        <dbReference type="HAMAP-Rule" id="MF_02060"/>
    </source>
</evidence>
<dbReference type="InterPro" id="IPR001537">
    <property type="entry name" value="SpoU_MeTrfase"/>
</dbReference>
<dbReference type="PANTHER" id="PTHR43453">
    <property type="entry name" value="RRNA METHYLASE-LIKE"/>
    <property type="match status" value="1"/>
</dbReference>
<name>A0ABS5K8B9_9BACT</name>
<protein>
    <recommendedName>
        <fullName evidence="7">tRNA (guanosine(18)-2'-O)-methyltransferase</fullName>
        <ecNumber evidence="7">2.1.1.34</ecNumber>
    </recommendedName>
    <alternativeName>
        <fullName evidence="7">tRNA [Gm18] methyltransferase</fullName>
    </alternativeName>
</protein>
<dbReference type="HAMAP" id="MF_02060">
    <property type="entry name" value="tRNA_methyltr_TrmH"/>
    <property type="match status" value="1"/>
</dbReference>
<dbReference type="SUPFAM" id="SSF75217">
    <property type="entry name" value="alpha/beta knot"/>
    <property type="match status" value="1"/>
</dbReference>
<dbReference type="Proteomes" id="UP000721861">
    <property type="component" value="Unassembled WGS sequence"/>
</dbReference>
<evidence type="ECO:0000256" key="1">
    <source>
        <dbReference type="ARBA" id="ARBA00022555"/>
    </source>
</evidence>
<keyword evidence="10" id="KW-1185">Reference proteome</keyword>
<evidence type="ECO:0000256" key="2">
    <source>
        <dbReference type="ARBA" id="ARBA00022603"/>
    </source>
</evidence>
<evidence type="ECO:0000256" key="6">
    <source>
        <dbReference type="ARBA" id="ARBA00022884"/>
    </source>
</evidence>
<comment type="function">
    <text evidence="7">Catalyzes the 2'-O methylation of guanosine at position 18 in tRNA.</text>
</comment>
<comment type="caution">
    <text evidence="9">The sequence shown here is derived from an EMBL/GenBank/DDBJ whole genome shotgun (WGS) entry which is preliminary data.</text>
</comment>
<dbReference type="Gene3D" id="3.40.1280.10">
    <property type="match status" value="1"/>
</dbReference>
<organism evidence="9 10">
    <name type="scientific">Carboxylicivirga mesophila</name>
    <dbReference type="NCBI Taxonomy" id="1166478"/>
    <lineage>
        <taxon>Bacteria</taxon>
        <taxon>Pseudomonadati</taxon>
        <taxon>Bacteroidota</taxon>
        <taxon>Bacteroidia</taxon>
        <taxon>Marinilabiliales</taxon>
        <taxon>Marinilabiliaceae</taxon>
        <taxon>Carboxylicivirga</taxon>
    </lineage>
</organism>
<evidence type="ECO:0000313" key="10">
    <source>
        <dbReference type="Proteomes" id="UP000721861"/>
    </source>
</evidence>
<keyword evidence="4 7" id="KW-0949">S-adenosyl-L-methionine</keyword>
<evidence type="ECO:0000313" key="9">
    <source>
        <dbReference type="EMBL" id="MBS2210751.1"/>
    </source>
</evidence>
<gene>
    <name evidence="7" type="primary">trmH</name>
    <name evidence="9" type="ORF">KEM09_05035</name>
</gene>
<dbReference type="GO" id="GO:0032259">
    <property type="term" value="P:methylation"/>
    <property type="evidence" value="ECO:0007669"/>
    <property type="project" value="UniProtKB-KW"/>
</dbReference>
<evidence type="ECO:0000256" key="4">
    <source>
        <dbReference type="ARBA" id="ARBA00022691"/>
    </source>
</evidence>
<feature type="domain" description="tRNA/rRNA methyltransferase SpoU type" evidence="8">
    <location>
        <begin position="33"/>
        <end position="175"/>
    </location>
</feature>
<accession>A0ABS5K8B9</accession>